<dbReference type="GO" id="GO:0022857">
    <property type="term" value="F:transmembrane transporter activity"/>
    <property type="evidence" value="ECO:0007669"/>
    <property type="project" value="InterPro"/>
</dbReference>
<feature type="transmembrane region" description="Helical" evidence="6">
    <location>
        <begin position="175"/>
        <end position="193"/>
    </location>
</feature>
<dbReference type="AlphaFoldDB" id="A0A376CNT1"/>
<dbReference type="InterPro" id="IPR020846">
    <property type="entry name" value="MFS_dom"/>
</dbReference>
<dbReference type="Pfam" id="PF00083">
    <property type="entry name" value="Sugar_tr"/>
    <property type="match status" value="1"/>
</dbReference>
<dbReference type="InterPro" id="IPR036259">
    <property type="entry name" value="MFS_trans_sf"/>
</dbReference>
<dbReference type="PRINTS" id="PR01035">
    <property type="entry name" value="TCRTETA"/>
</dbReference>
<proteinExistence type="predicted"/>
<dbReference type="GO" id="GO:0005886">
    <property type="term" value="C:plasma membrane"/>
    <property type="evidence" value="ECO:0007669"/>
    <property type="project" value="UniProtKB-SubCell"/>
</dbReference>
<dbReference type="RefSeq" id="WP_018580897.1">
    <property type="nucleotide sequence ID" value="NZ_UFXQ01000001.1"/>
</dbReference>
<dbReference type="Gene3D" id="1.20.1720.10">
    <property type="entry name" value="Multidrug resistance protein D"/>
    <property type="match status" value="1"/>
</dbReference>
<dbReference type="PANTHER" id="PTHR23506:SF23">
    <property type="entry name" value="GH10249P"/>
    <property type="match status" value="1"/>
</dbReference>
<keyword evidence="4 6" id="KW-1133">Transmembrane helix</keyword>
<feature type="transmembrane region" description="Helical" evidence="6">
    <location>
        <begin position="255"/>
        <end position="274"/>
    </location>
</feature>
<organism evidence="8 9">
    <name type="scientific">Corynebacterium pilosum</name>
    <dbReference type="NCBI Taxonomy" id="35756"/>
    <lineage>
        <taxon>Bacteria</taxon>
        <taxon>Bacillati</taxon>
        <taxon>Actinomycetota</taxon>
        <taxon>Actinomycetes</taxon>
        <taxon>Mycobacteriales</taxon>
        <taxon>Corynebacteriaceae</taxon>
        <taxon>Corynebacterium</taxon>
    </lineage>
</organism>
<evidence type="ECO:0000313" key="8">
    <source>
        <dbReference type="EMBL" id="STC70176.1"/>
    </source>
</evidence>
<dbReference type="EMBL" id="UFXQ01000001">
    <property type="protein sequence ID" value="STC70176.1"/>
    <property type="molecule type" value="Genomic_DNA"/>
</dbReference>
<evidence type="ECO:0000256" key="4">
    <source>
        <dbReference type="ARBA" id="ARBA00022989"/>
    </source>
</evidence>
<dbReference type="InterPro" id="IPR011701">
    <property type="entry name" value="MFS"/>
</dbReference>
<dbReference type="Proteomes" id="UP000254467">
    <property type="component" value="Unassembled WGS sequence"/>
</dbReference>
<dbReference type="Gene3D" id="1.20.1250.20">
    <property type="entry name" value="MFS general substrate transporter like domains"/>
    <property type="match status" value="1"/>
</dbReference>
<dbReference type="InterPro" id="IPR005828">
    <property type="entry name" value="MFS_sugar_transport-like"/>
</dbReference>
<dbReference type="InterPro" id="IPR050930">
    <property type="entry name" value="MFS_Vesicular_Transporter"/>
</dbReference>
<evidence type="ECO:0000256" key="6">
    <source>
        <dbReference type="SAM" id="Phobius"/>
    </source>
</evidence>
<protein>
    <submittedName>
        <fullName evidence="8">High-affinity glucose transporter</fullName>
    </submittedName>
</protein>
<evidence type="ECO:0000256" key="3">
    <source>
        <dbReference type="ARBA" id="ARBA00022692"/>
    </source>
</evidence>
<feature type="transmembrane region" description="Helical" evidence="6">
    <location>
        <begin position="371"/>
        <end position="394"/>
    </location>
</feature>
<evidence type="ECO:0000256" key="2">
    <source>
        <dbReference type="ARBA" id="ARBA00022448"/>
    </source>
</evidence>
<feature type="transmembrane region" description="Helical" evidence="6">
    <location>
        <begin position="21"/>
        <end position="42"/>
    </location>
</feature>
<feature type="domain" description="Major facilitator superfamily (MFS) profile" evidence="7">
    <location>
        <begin position="20"/>
        <end position="399"/>
    </location>
</feature>
<keyword evidence="3 6" id="KW-0812">Transmembrane</keyword>
<dbReference type="CDD" id="cd17325">
    <property type="entry name" value="MFS_MdtG_SLC18_like"/>
    <property type="match status" value="1"/>
</dbReference>
<name>A0A376CNT1_9CORY</name>
<feature type="transmembrane region" description="Helical" evidence="6">
    <location>
        <begin position="86"/>
        <end position="110"/>
    </location>
</feature>
<dbReference type="OrthoDB" id="9793283at2"/>
<accession>A0A376CNT1</accession>
<dbReference type="PROSITE" id="PS50850">
    <property type="entry name" value="MFS"/>
    <property type="match status" value="1"/>
</dbReference>
<evidence type="ECO:0000259" key="7">
    <source>
        <dbReference type="PROSITE" id="PS50850"/>
    </source>
</evidence>
<gene>
    <name evidence="8" type="primary">tetA</name>
    <name evidence="8" type="ORF">NCTC11862_01985</name>
</gene>
<keyword evidence="2" id="KW-0813">Transport</keyword>
<keyword evidence="5 6" id="KW-0472">Membrane</keyword>
<feature type="transmembrane region" description="Helical" evidence="6">
    <location>
        <begin position="286"/>
        <end position="304"/>
    </location>
</feature>
<evidence type="ECO:0000256" key="5">
    <source>
        <dbReference type="ARBA" id="ARBA00023136"/>
    </source>
</evidence>
<sequence length="412" mass="42741">MNDSSASHEAGQAPVKIPKEIWVLVSAAFLIALGYGLIAPIIPQFAVSFGVSMAAAGAVVSVFSAARLLGAPWAGRLVDKIGSRKVYLTGLIVVAVATGLVAVTQAYWHVLVLRTIAGIGSTMFSISAMGMIVKVAPPSIRGRASSVYGTAFLLGNIVGPVAGAAMSFLGMRWPFVIYSVGVGLAAFVVWKAMPRSDEDEKKDTLPPLELKEAISDSAYRSVLVSNFAHGWINMGVRVAVLPLFAAAVFEHGSAAAGLAMAAFAAGNAIALQFSGRLADTIGRKPLIVSGLVFSAIFTGGMGFADSFWPLIIVSALAGMGSGLLNPGQQAVLADVIGNQRSGGKALSTFQMSMDAGQIAGPIVIGALAERYGFTVAFGVCGVLALVAVVAWIFGRETLATSQLRLRRVIKRK</sequence>
<feature type="transmembrane region" description="Helical" evidence="6">
    <location>
        <begin position="116"/>
        <end position="135"/>
    </location>
</feature>
<dbReference type="SUPFAM" id="SSF103473">
    <property type="entry name" value="MFS general substrate transporter"/>
    <property type="match status" value="1"/>
</dbReference>
<dbReference type="InterPro" id="IPR001958">
    <property type="entry name" value="Tet-R_TetA/multi-R_MdtG-like"/>
</dbReference>
<feature type="transmembrane region" description="Helical" evidence="6">
    <location>
        <begin position="54"/>
        <end position="74"/>
    </location>
</feature>
<keyword evidence="9" id="KW-1185">Reference proteome</keyword>
<feature type="transmembrane region" description="Helical" evidence="6">
    <location>
        <begin position="147"/>
        <end position="169"/>
    </location>
</feature>
<reference evidence="8 9" key="1">
    <citation type="submission" date="2018-06" db="EMBL/GenBank/DDBJ databases">
        <authorList>
            <consortium name="Pathogen Informatics"/>
            <person name="Doyle S."/>
        </authorList>
    </citation>
    <scope>NUCLEOTIDE SEQUENCE [LARGE SCALE GENOMIC DNA]</scope>
    <source>
        <strain evidence="8 9">NCTC11862</strain>
    </source>
</reference>
<dbReference type="PANTHER" id="PTHR23506">
    <property type="entry name" value="GH10249P"/>
    <property type="match status" value="1"/>
</dbReference>
<comment type="subcellular location">
    <subcellularLocation>
        <location evidence="1">Cell membrane</location>
        <topology evidence="1">Multi-pass membrane protein</topology>
    </subcellularLocation>
</comment>
<dbReference type="STRING" id="35756.GCA_001044155_02205"/>
<evidence type="ECO:0000313" key="9">
    <source>
        <dbReference type="Proteomes" id="UP000254467"/>
    </source>
</evidence>
<evidence type="ECO:0000256" key="1">
    <source>
        <dbReference type="ARBA" id="ARBA00004651"/>
    </source>
</evidence>
<dbReference type="Pfam" id="PF07690">
    <property type="entry name" value="MFS_1"/>
    <property type="match status" value="1"/>
</dbReference>
<keyword evidence="8" id="KW-0762">Sugar transport</keyword>